<proteinExistence type="inferred from homology"/>
<dbReference type="Pfam" id="PF04927">
    <property type="entry name" value="SMP"/>
    <property type="match status" value="2"/>
</dbReference>
<dbReference type="Gramene" id="GBG78295">
    <property type="protein sequence ID" value="GBG78295"/>
    <property type="gene ID" value="CBR_g26325"/>
</dbReference>
<evidence type="ECO:0000256" key="1">
    <source>
        <dbReference type="ARBA" id="ARBA00010733"/>
    </source>
</evidence>
<keyword evidence="2" id="KW-0677">Repeat</keyword>
<dbReference type="InterPro" id="IPR007011">
    <property type="entry name" value="LEA_SMP_dom"/>
</dbReference>
<dbReference type="PANTHER" id="PTHR31174">
    <property type="entry name" value="SEED MATURATION FAMILY PROTEIN"/>
    <property type="match status" value="1"/>
</dbReference>
<dbReference type="EMBL" id="BFEA01000291">
    <property type="protein sequence ID" value="GBG78295.1"/>
    <property type="molecule type" value="Genomic_DNA"/>
</dbReference>
<dbReference type="AlphaFoldDB" id="A0A388L7L9"/>
<feature type="region of interest" description="Disordered" evidence="3">
    <location>
        <begin position="95"/>
        <end position="129"/>
    </location>
</feature>
<gene>
    <name evidence="5" type="ORF">CBR_g26325</name>
</gene>
<evidence type="ECO:0000259" key="4">
    <source>
        <dbReference type="Pfam" id="PF04927"/>
    </source>
</evidence>
<comment type="similarity">
    <text evidence="1">Belongs to the LEA type SMP family.</text>
</comment>
<name>A0A388L7L9_CHABU</name>
<evidence type="ECO:0000313" key="6">
    <source>
        <dbReference type="Proteomes" id="UP000265515"/>
    </source>
</evidence>
<evidence type="ECO:0000256" key="3">
    <source>
        <dbReference type="SAM" id="MobiDB-lite"/>
    </source>
</evidence>
<organism evidence="5 6">
    <name type="scientific">Chara braunii</name>
    <name type="common">Braun's stonewort</name>
    <dbReference type="NCBI Taxonomy" id="69332"/>
    <lineage>
        <taxon>Eukaryota</taxon>
        <taxon>Viridiplantae</taxon>
        <taxon>Streptophyta</taxon>
        <taxon>Charophyceae</taxon>
        <taxon>Charales</taxon>
        <taxon>Characeae</taxon>
        <taxon>Chara</taxon>
    </lineage>
</organism>
<feature type="domain" description="SMP" evidence="4">
    <location>
        <begin position="26"/>
        <end position="80"/>
    </location>
</feature>
<dbReference type="PANTHER" id="PTHR31174:SF7">
    <property type="entry name" value="LATE EMBRYOGENESIS ABUNDANT PROTEIN 31-RELATED"/>
    <property type="match status" value="1"/>
</dbReference>
<protein>
    <recommendedName>
        <fullName evidence="4">SMP domain-containing protein</fullName>
    </recommendedName>
</protein>
<comment type="caution">
    <text evidence="5">The sequence shown here is derived from an EMBL/GenBank/DDBJ whole genome shotgun (WGS) entry which is preliminary data.</text>
</comment>
<sequence>MAGVRGAAASGGVGSLRPGETEGLMTIGDVLQMVGDKNVSKPITPSDAEAIAFAESLATGHQTVKGSIGAQAMSFANFNVNSGLIRADYGGLAAKTAQQQQQQQEGEKGKPSPQVQPLGETGGYNVAGGQPRTLGEVLVDVKERLDNDKAILPADAARIQQVEMRAHPLGIVEPGGVAATAMEIAQKNAETLQQREHSQQQAQAQA</sequence>
<reference evidence="5 6" key="1">
    <citation type="journal article" date="2018" name="Cell">
        <title>The Chara Genome: Secondary Complexity and Implications for Plant Terrestrialization.</title>
        <authorList>
            <person name="Nishiyama T."/>
            <person name="Sakayama H."/>
            <person name="Vries J.D."/>
            <person name="Buschmann H."/>
            <person name="Saint-Marcoux D."/>
            <person name="Ullrich K.K."/>
            <person name="Haas F.B."/>
            <person name="Vanderstraeten L."/>
            <person name="Becker D."/>
            <person name="Lang D."/>
            <person name="Vosolsobe S."/>
            <person name="Rombauts S."/>
            <person name="Wilhelmsson P.K.I."/>
            <person name="Janitza P."/>
            <person name="Kern R."/>
            <person name="Heyl A."/>
            <person name="Rumpler F."/>
            <person name="Villalobos L.I.A.C."/>
            <person name="Clay J.M."/>
            <person name="Skokan R."/>
            <person name="Toyoda A."/>
            <person name="Suzuki Y."/>
            <person name="Kagoshima H."/>
            <person name="Schijlen E."/>
            <person name="Tajeshwar N."/>
            <person name="Catarino B."/>
            <person name="Hetherington A.J."/>
            <person name="Saltykova A."/>
            <person name="Bonnot C."/>
            <person name="Breuninger H."/>
            <person name="Symeonidi A."/>
            <person name="Radhakrishnan G.V."/>
            <person name="Van Nieuwerburgh F."/>
            <person name="Deforce D."/>
            <person name="Chang C."/>
            <person name="Karol K.G."/>
            <person name="Hedrich R."/>
            <person name="Ulvskov P."/>
            <person name="Glockner G."/>
            <person name="Delwiche C.F."/>
            <person name="Petrasek J."/>
            <person name="Van de Peer Y."/>
            <person name="Friml J."/>
            <person name="Beilby M."/>
            <person name="Dolan L."/>
            <person name="Kohara Y."/>
            <person name="Sugano S."/>
            <person name="Fujiyama A."/>
            <person name="Delaux P.-M."/>
            <person name="Quint M."/>
            <person name="TheiBen G."/>
            <person name="Hagemann M."/>
            <person name="Harholt J."/>
            <person name="Dunand C."/>
            <person name="Zachgo S."/>
            <person name="Langdale J."/>
            <person name="Maumus F."/>
            <person name="Straeten D.V.D."/>
            <person name="Gould S.B."/>
            <person name="Rensing S.A."/>
        </authorList>
    </citation>
    <scope>NUCLEOTIDE SEQUENCE [LARGE SCALE GENOMIC DNA]</scope>
    <source>
        <strain evidence="5 6">S276</strain>
    </source>
</reference>
<feature type="domain" description="SMP" evidence="4">
    <location>
        <begin position="133"/>
        <end position="190"/>
    </location>
</feature>
<evidence type="ECO:0000256" key="2">
    <source>
        <dbReference type="ARBA" id="ARBA00022737"/>
    </source>
</evidence>
<evidence type="ECO:0000313" key="5">
    <source>
        <dbReference type="EMBL" id="GBG78295.1"/>
    </source>
</evidence>
<feature type="region of interest" description="Disordered" evidence="3">
    <location>
        <begin position="1"/>
        <end position="21"/>
    </location>
</feature>
<dbReference type="Proteomes" id="UP000265515">
    <property type="component" value="Unassembled WGS sequence"/>
</dbReference>
<keyword evidence="6" id="KW-1185">Reference proteome</keyword>
<dbReference type="InterPro" id="IPR042971">
    <property type="entry name" value="LEA_SMP"/>
</dbReference>
<accession>A0A388L7L9</accession>